<dbReference type="GO" id="GO:0009358">
    <property type="term" value="C:polyphosphate kinase complex"/>
    <property type="evidence" value="ECO:0007669"/>
    <property type="project" value="InterPro"/>
</dbReference>
<sequence>MSTQPTKRYFHRDLSWLLFNRRVIQEAQETDTPLLERLRFLAIAANNLDEFYMVRVPRLQSRTRLGLGASAKDSVTAKKQEKPKVSEPDRGKEALREAPADQSPQELLEELRQRNRVNLQLQYQLFEELRETLAKRQYLLKTFNQLTVREAKKMSQLFKETIFPTLAPVGVDAYHAFPRLLEKALHLWVELEDEFGERREAILPISLGLPRLLKLSARRFLLMEEVIAHYLHKVFVGHKIKEVFVFRITYDRDLAFQEDPEEDLSLQMSEYLELRKEGRPSRLEVGPVGAESLSEKSSEQLREILGLETGDVYRFNGPVDLRFLFSWVEELASKNPQDLYPKFQPLYETRWQSRHILNTLDHEDLLLHHPYDSFAGVLAFLKAAVKDPTTVAIKQTLYRLAADSEVVALLKKAAKKGIQVTVLVEIKARFDEANNLHWVTELEEAGCFVSYGFPNMKTHSKAILVVQNKGGEIKRYAQFGTGNYNEKNSQIYTDLSFFTSREEYVSDLTDFFNYLTGYRNRPTYQKITTSPDNLRELFLTQTEEVMAFTRAGGEGKIFAKVNGLTDKAIIDKLYEASNAGVTIQLVVRGACCLVPGVPGQSEHIQVKSIVGRFLEHSRIYAFTTKTGTSMWLSSADLMTRNLSSRVEIAVPMTDTSVEAAMTHLMEVYESDRAKAYFLDAQENYRRQETNGISAQKVFTTEALRKTTNLVARRQLLLDQLRRAPQ</sequence>
<evidence type="ECO:0000256" key="4">
    <source>
        <dbReference type="ARBA" id="ARBA00022777"/>
    </source>
</evidence>
<keyword evidence="1 6" id="KW-0597">Phosphoprotein</keyword>
<comment type="similarity">
    <text evidence="6">Belongs to the polyphosphate kinase 1 (PPK1) family.</text>
</comment>
<dbReference type="EMBL" id="JARQBJ010000003">
    <property type="protein sequence ID" value="MDT2810131.1"/>
    <property type="molecule type" value="Genomic_DNA"/>
</dbReference>
<reference evidence="12" key="1">
    <citation type="submission" date="2023-03" db="EMBL/GenBank/DDBJ databases">
        <authorList>
            <person name="Shen W."/>
            <person name="Cai J."/>
        </authorList>
    </citation>
    <scope>NUCLEOTIDE SEQUENCE</scope>
    <source>
        <strain evidence="12">B226-2</strain>
    </source>
</reference>
<dbReference type="InterPro" id="IPR041108">
    <property type="entry name" value="PP_kinase_C_1"/>
</dbReference>
<dbReference type="InterPro" id="IPR036830">
    <property type="entry name" value="PP_kinase_middle_dom_sf"/>
</dbReference>
<keyword evidence="4 12" id="KW-0418">Kinase</keyword>
<evidence type="ECO:0000256" key="6">
    <source>
        <dbReference type="RuleBase" id="RU003800"/>
    </source>
</evidence>
<name>A0AAW8TV20_9ENTE</name>
<dbReference type="Gene3D" id="1.20.58.310">
    <property type="entry name" value="Polyphosphate kinase N-terminal domain"/>
    <property type="match status" value="1"/>
</dbReference>
<evidence type="ECO:0000256" key="1">
    <source>
        <dbReference type="ARBA" id="ARBA00022553"/>
    </source>
</evidence>
<dbReference type="InterPro" id="IPR003414">
    <property type="entry name" value="PP_kinase"/>
</dbReference>
<dbReference type="Pfam" id="PF02503">
    <property type="entry name" value="PP_kinase"/>
    <property type="match status" value="1"/>
</dbReference>
<dbReference type="PANTHER" id="PTHR30218">
    <property type="entry name" value="POLYPHOSPHATE KINASE"/>
    <property type="match status" value="1"/>
</dbReference>
<dbReference type="InterPro" id="IPR024953">
    <property type="entry name" value="PP_kinase_middle"/>
</dbReference>
<evidence type="ECO:0000313" key="12">
    <source>
        <dbReference type="EMBL" id="MDT2810131.1"/>
    </source>
</evidence>
<dbReference type="GO" id="GO:0006799">
    <property type="term" value="P:polyphosphate biosynthetic process"/>
    <property type="evidence" value="ECO:0007669"/>
    <property type="project" value="InterPro"/>
</dbReference>
<dbReference type="Gene3D" id="3.30.870.10">
    <property type="entry name" value="Endonuclease Chain A"/>
    <property type="match status" value="2"/>
</dbReference>
<keyword evidence="2 6" id="KW-0808">Transferase</keyword>
<dbReference type="EC" id="2.7.4.1" evidence="6"/>
<protein>
    <recommendedName>
        <fullName evidence="6">Polyphosphate kinase</fullName>
        <ecNumber evidence="6">2.7.4.1</ecNumber>
    </recommendedName>
</protein>
<dbReference type="Pfam" id="PF17941">
    <property type="entry name" value="PP_kinase_C_1"/>
    <property type="match status" value="1"/>
</dbReference>
<keyword evidence="3" id="KW-0547">Nucleotide-binding</keyword>
<evidence type="ECO:0000256" key="2">
    <source>
        <dbReference type="ARBA" id="ARBA00022679"/>
    </source>
</evidence>
<feature type="domain" description="Polyphosphate kinase C-terminal" evidence="11">
    <location>
        <begin position="356"/>
        <end position="520"/>
    </location>
</feature>
<evidence type="ECO:0000313" key="13">
    <source>
        <dbReference type="Proteomes" id="UP001256711"/>
    </source>
</evidence>
<dbReference type="Pfam" id="PF13090">
    <property type="entry name" value="PP_kinase_C"/>
    <property type="match status" value="1"/>
</dbReference>
<comment type="PTM">
    <text evidence="6">An intermediate of this reaction is the autophosphorylated ppk in which a phosphate is covalently linked to a histidine residue through a N-P bond.</text>
</comment>
<feature type="domain" description="Polyphosphate kinase C-terminal" evidence="10">
    <location>
        <begin position="528"/>
        <end position="691"/>
    </location>
</feature>
<comment type="caution">
    <text evidence="12">The sequence shown here is derived from an EMBL/GenBank/DDBJ whole genome shotgun (WGS) entry which is preliminary data.</text>
</comment>
<feature type="region of interest" description="Disordered" evidence="7">
    <location>
        <begin position="70"/>
        <end position="105"/>
    </location>
</feature>
<dbReference type="Proteomes" id="UP001256711">
    <property type="component" value="Unassembled WGS sequence"/>
</dbReference>
<gene>
    <name evidence="12" type="primary">ppk1</name>
    <name evidence="12" type="ORF">P7H43_06525</name>
</gene>
<dbReference type="AlphaFoldDB" id="A0AAW8TV20"/>
<dbReference type="GO" id="GO:0005524">
    <property type="term" value="F:ATP binding"/>
    <property type="evidence" value="ECO:0007669"/>
    <property type="project" value="UniProtKB-KW"/>
</dbReference>
<organism evidence="12 13">
    <name type="scientific">Enterococcus asini</name>
    <dbReference type="NCBI Taxonomy" id="57732"/>
    <lineage>
        <taxon>Bacteria</taxon>
        <taxon>Bacillati</taxon>
        <taxon>Bacillota</taxon>
        <taxon>Bacilli</taxon>
        <taxon>Lactobacillales</taxon>
        <taxon>Enterococcaceae</taxon>
        <taxon>Enterococcus</taxon>
    </lineage>
</organism>
<dbReference type="PIRSF" id="PIRSF015589">
    <property type="entry name" value="PP_kinase"/>
    <property type="match status" value="1"/>
</dbReference>
<evidence type="ECO:0000256" key="7">
    <source>
        <dbReference type="SAM" id="MobiDB-lite"/>
    </source>
</evidence>
<dbReference type="Gene3D" id="3.30.1840.10">
    <property type="entry name" value="Polyphosphate kinase middle domain"/>
    <property type="match status" value="1"/>
</dbReference>
<evidence type="ECO:0000259" key="11">
    <source>
        <dbReference type="Pfam" id="PF17941"/>
    </source>
</evidence>
<evidence type="ECO:0000256" key="5">
    <source>
        <dbReference type="ARBA" id="ARBA00022840"/>
    </source>
</evidence>
<evidence type="ECO:0000259" key="8">
    <source>
        <dbReference type="Pfam" id="PF02503"/>
    </source>
</evidence>
<dbReference type="GO" id="GO:0008976">
    <property type="term" value="F:polyphosphate kinase activity"/>
    <property type="evidence" value="ECO:0007669"/>
    <property type="project" value="UniProtKB-EC"/>
</dbReference>
<keyword evidence="5" id="KW-0067">ATP-binding</keyword>
<feature type="domain" description="Polyphosphate kinase N-terminal" evidence="9">
    <location>
        <begin position="9"/>
        <end position="137"/>
    </location>
</feature>
<evidence type="ECO:0000259" key="10">
    <source>
        <dbReference type="Pfam" id="PF13090"/>
    </source>
</evidence>
<dbReference type="RefSeq" id="WP_311835336.1">
    <property type="nucleotide sequence ID" value="NZ_JARQBJ010000003.1"/>
</dbReference>
<evidence type="ECO:0000256" key="3">
    <source>
        <dbReference type="ARBA" id="ARBA00022741"/>
    </source>
</evidence>
<dbReference type="Pfam" id="PF13089">
    <property type="entry name" value="PP_kinase_N"/>
    <property type="match status" value="1"/>
</dbReference>
<dbReference type="PANTHER" id="PTHR30218:SF0">
    <property type="entry name" value="POLYPHOSPHATE KINASE"/>
    <property type="match status" value="1"/>
</dbReference>
<dbReference type="InterPro" id="IPR036832">
    <property type="entry name" value="PPK_N_dom_sf"/>
</dbReference>
<dbReference type="InterPro" id="IPR025200">
    <property type="entry name" value="PPK_C_dom2"/>
</dbReference>
<evidence type="ECO:0000259" key="9">
    <source>
        <dbReference type="Pfam" id="PF13089"/>
    </source>
</evidence>
<dbReference type="SUPFAM" id="SSF143724">
    <property type="entry name" value="PHP14-like"/>
    <property type="match status" value="1"/>
</dbReference>
<comment type="function">
    <text evidence="6">Catalyzes the reversible transfer of the terminal phosphate of ATP to form a long-chain polyphosphate (polyP).</text>
</comment>
<dbReference type="NCBIfam" id="TIGR03705">
    <property type="entry name" value="poly_P_kin"/>
    <property type="match status" value="1"/>
</dbReference>
<proteinExistence type="inferred from homology"/>
<comment type="catalytic activity">
    <reaction evidence="6">
        <text>[phosphate](n) + ATP = [phosphate](n+1) + ADP</text>
        <dbReference type="Rhea" id="RHEA:19573"/>
        <dbReference type="Rhea" id="RHEA-COMP:9859"/>
        <dbReference type="Rhea" id="RHEA-COMP:14280"/>
        <dbReference type="ChEBI" id="CHEBI:16838"/>
        <dbReference type="ChEBI" id="CHEBI:30616"/>
        <dbReference type="ChEBI" id="CHEBI:456216"/>
        <dbReference type="EC" id="2.7.4.1"/>
    </reaction>
</comment>
<feature type="domain" description="Polyphosphate kinase middle" evidence="8">
    <location>
        <begin position="150"/>
        <end position="326"/>
    </location>
</feature>
<accession>A0AAW8TV20</accession>
<dbReference type="SUPFAM" id="SSF140356">
    <property type="entry name" value="PPK N-terminal domain-like"/>
    <property type="match status" value="1"/>
</dbReference>
<dbReference type="SUPFAM" id="SSF56024">
    <property type="entry name" value="Phospholipase D/nuclease"/>
    <property type="match status" value="2"/>
</dbReference>
<feature type="compositionally biased region" description="Basic and acidic residues" evidence="7">
    <location>
        <begin position="75"/>
        <end position="99"/>
    </location>
</feature>
<dbReference type="InterPro" id="IPR025198">
    <property type="entry name" value="PPK_N_dom"/>
</dbReference>